<dbReference type="InterPro" id="IPR010559">
    <property type="entry name" value="Sig_transdc_His_kin_internal"/>
</dbReference>
<keyword evidence="4" id="KW-0808">Transferase</keyword>
<reference evidence="4 5" key="1">
    <citation type="submission" date="2024-06" db="EMBL/GenBank/DDBJ databases">
        <title>Chitinophaga defluvii sp. nov., isolated from municipal sewage.</title>
        <authorList>
            <person name="Zhang L."/>
        </authorList>
    </citation>
    <scope>NUCLEOTIDE SEQUENCE [LARGE SCALE GENOMIC DNA]</scope>
    <source>
        <strain evidence="4 5">H8</strain>
    </source>
</reference>
<dbReference type="PANTHER" id="PTHR34220:SF7">
    <property type="entry name" value="SENSOR HISTIDINE KINASE YPDA"/>
    <property type="match status" value="1"/>
</dbReference>
<dbReference type="Pfam" id="PF06580">
    <property type="entry name" value="His_kinase"/>
    <property type="match status" value="1"/>
</dbReference>
<dbReference type="InterPro" id="IPR050640">
    <property type="entry name" value="Bact_2-comp_sensor_kinase"/>
</dbReference>
<organism evidence="4 5">
    <name type="scientific">Chitinophaga defluvii</name>
    <dbReference type="NCBI Taxonomy" id="3163343"/>
    <lineage>
        <taxon>Bacteria</taxon>
        <taxon>Pseudomonadati</taxon>
        <taxon>Bacteroidota</taxon>
        <taxon>Chitinophagia</taxon>
        <taxon>Chitinophagales</taxon>
        <taxon>Chitinophagaceae</taxon>
        <taxon>Chitinophaga</taxon>
    </lineage>
</organism>
<feature type="coiled-coil region" evidence="1">
    <location>
        <begin position="132"/>
        <end position="159"/>
    </location>
</feature>
<dbReference type="Proteomes" id="UP001549749">
    <property type="component" value="Unassembled WGS sequence"/>
</dbReference>
<evidence type="ECO:0000259" key="3">
    <source>
        <dbReference type="Pfam" id="PF06580"/>
    </source>
</evidence>
<feature type="transmembrane region" description="Helical" evidence="2">
    <location>
        <begin position="12"/>
        <end position="30"/>
    </location>
</feature>
<keyword evidence="5" id="KW-1185">Reference proteome</keyword>
<comment type="caution">
    <text evidence="4">The sequence shown here is derived from an EMBL/GenBank/DDBJ whole genome shotgun (WGS) entry which is preliminary data.</text>
</comment>
<dbReference type="EMBL" id="JBEXAC010000001">
    <property type="protein sequence ID" value="MET6998151.1"/>
    <property type="molecule type" value="Genomic_DNA"/>
</dbReference>
<dbReference type="GO" id="GO:0016301">
    <property type="term" value="F:kinase activity"/>
    <property type="evidence" value="ECO:0007669"/>
    <property type="project" value="UniProtKB-KW"/>
</dbReference>
<feature type="transmembrane region" description="Helical" evidence="2">
    <location>
        <begin position="113"/>
        <end position="132"/>
    </location>
</feature>
<dbReference type="RefSeq" id="WP_354660787.1">
    <property type="nucleotide sequence ID" value="NZ_JBEXAC010000001.1"/>
</dbReference>
<evidence type="ECO:0000313" key="4">
    <source>
        <dbReference type="EMBL" id="MET6998151.1"/>
    </source>
</evidence>
<keyword evidence="2" id="KW-1133">Transmembrane helix</keyword>
<evidence type="ECO:0000256" key="1">
    <source>
        <dbReference type="SAM" id="Coils"/>
    </source>
</evidence>
<feature type="domain" description="Signal transduction histidine kinase internal region" evidence="3">
    <location>
        <begin position="151"/>
        <end position="229"/>
    </location>
</feature>
<sequence length="342" mass="39695">MKVIQNKSTYNAFALHALIWSTILLLPYLVSTASNDYKIGPIPGFLFTIMGTIHMGIFYTNACYLYPKLLNRRFWWGYFISVALLLLVSFQLKYMVMAAWFPEMLQDSASYKFVYGSSTGIFIISIVYRKVIDAIRREKEQKEKRTQQLFTELKFLRSQISPHFLFNVLTNLVSLARKKSDQLEPSLIMLSGLMRYMLYDAQGKKVALEKEIGYLNSYIELQKLRFGNDVQINSQISLPPEDGAYMIEPMLLIPFVENAFKHGVGYIQDPQINIKLSLIQGVMTFEVWNKFDREQDTSKDESSGIGLPNVQYRLNLLYQDKHHLVIRDDNNCFHITLTLELI</sequence>
<keyword evidence="2" id="KW-0812">Transmembrane</keyword>
<feature type="transmembrane region" description="Helical" evidence="2">
    <location>
        <begin position="78"/>
        <end position="101"/>
    </location>
</feature>
<dbReference type="PANTHER" id="PTHR34220">
    <property type="entry name" value="SENSOR HISTIDINE KINASE YPDA"/>
    <property type="match status" value="1"/>
</dbReference>
<dbReference type="SUPFAM" id="SSF55874">
    <property type="entry name" value="ATPase domain of HSP90 chaperone/DNA topoisomerase II/histidine kinase"/>
    <property type="match status" value="1"/>
</dbReference>
<accession>A0ABV2T554</accession>
<gene>
    <name evidence="4" type="ORF">ABR189_12255</name>
</gene>
<feature type="transmembrane region" description="Helical" evidence="2">
    <location>
        <begin position="42"/>
        <end position="66"/>
    </location>
</feature>
<dbReference type="InterPro" id="IPR036890">
    <property type="entry name" value="HATPase_C_sf"/>
</dbReference>
<dbReference type="Gene3D" id="3.30.565.10">
    <property type="entry name" value="Histidine kinase-like ATPase, C-terminal domain"/>
    <property type="match status" value="1"/>
</dbReference>
<proteinExistence type="predicted"/>
<keyword evidence="2" id="KW-0472">Membrane</keyword>
<keyword evidence="4" id="KW-0418">Kinase</keyword>
<keyword evidence="1" id="KW-0175">Coiled coil</keyword>
<evidence type="ECO:0000313" key="5">
    <source>
        <dbReference type="Proteomes" id="UP001549749"/>
    </source>
</evidence>
<name>A0ABV2T554_9BACT</name>
<evidence type="ECO:0000256" key="2">
    <source>
        <dbReference type="SAM" id="Phobius"/>
    </source>
</evidence>
<protein>
    <submittedName>
        <fullName evidence="4">Histidine kinase</fullName>
    </submittedName>
</protein>